<dbReference type="InterPro" id="IPR036465">
    <property type="entry name" value="vWFA_dom_sf"/>
</dbReference>
<dbReference type="AlphaFoldDB" id="A0A8B6D2X2"/>
<accession>A0A8B6D2X2</accession>
<name>A0A8B6D2X2_MYTGA</name>
<evidence type="ECO:0000313" key="3">
    <source>
        <dbReference type="Proteomes" id="UP000596742"/>
    </source>
</evidence>
<dbReference type="Proteomes" id="UP000596742">
    <property type="component" value="Unassembled WGS sequence"/>
</dbReference>
<evidence type="ECO:0000256" key="1">
    <source>
        <dbReference type="SAM" id="MobiDB-lite"/>
    </source>
</evidence>
<feature type="region of interest" description="Disordered" evidence="1">
    <location>
        <begin position="1"/>
        <end position="60"/>
    </location>
</feature>
<keyword evidence="3" id="KW-1185">Reference proteome</keyword>
<dbReference type="Gene3D" id="3.40.50.410">
    <property type="entry name" value="von Willebrand factor, type A domain"/>
    <property type="match status" value="1"/>
</dbReference>
<reference evidence="2" key="1">
    <citation type="submission" date="2018-11" db="EMBL/GenBank/DDBJ databases">
        <authorList>
            <person name="Alioto T."/>
            <person name="Alioto T."/>
        </authorList>
    </citation>
    <scope>NUCLEOTIDE SEQUENCE</scope>
</reference>
<comment type="caution">
    <text evidence="2">The sequence shown here is derived from an EMBL/GenBank/DDBJ whole genome shotgun (WGS) entry which is preliminary data.</text>
</comment>
<dbReference type="EMBL" id="UYJE01002794">
    <property type="protein sequence ID" value="VDI13740.1"/>
    <property type="molecule type" value="Genomic_DNA"/>
</dbReference>
<dbReference type="OrthoDB" id="301415at2759"/>
<organism evidence="2 3">
    <name type="scientific">Mytilus galloprovincialis</name>
    <name type="common">Mediterranean mussel</name>
    <dbReference type="NCBI Taxonomy" id="29158"/>
    <lineage>
        <taxon>Eukaryota</taxon>
        <taxon>Metazoa</taxon>
        <taxon>Spiralia</taxon>
        <taxon>Lophotrochozoa</taxon>
        <taxon>Mollusca</taxon>
        <taxon>Bivalvia</taxon>
        <taxon>Autobranchia</taxon>
        <taxon>Pteriomorphia</taxon>
        <taxon>Mytilida</taxon>
        <taxon>Mytiloidea</taxon>
        <taxon>Mytilidae</taxon>
        <taxon>Mytilinae</taxon>
        <taxon>Mytilus</taxon>
    </lineage>
</organism>
<dbReference type="SUPFAM" id="SSF53300">
    <property type="entry name" value="vWA-like"/>
    <property type="match status" value="1"/>
</dbReference>
<sequence length="624" mass="69972">MSVRGRGRGRGGSNRGRGGRGRGRGGSNRGRGGRRGRGGFGRSRISRSHNCRDRSRSPLPVATTEVAEPSMDDVKSFFMGKVSFEQHYQGQEENRDKYAAAISTMMNSGVDVVQNARVRALAASWARKDQELASALISVRSQYTFVEVLKALTILDAGRSARVVEKKIKRLQCQKTKVSAAKLGKLKSEHDNLLALKPNIGTATGAVVKQVSKWVKTFTKDELEFFALHFPVDPWKKLADICHFNPEKDFPALPWFLGFCFGNTAPEDSIVHSCKDINEHNVNELVQSHPVPYGHVKSLDKHLTGDSKRAIALKEKKIDTLLWYYENLTCASFDEVLMERLNEGEKVTLANGKLMERLLILKMAREGIKANPEEIYYTWDWDAQPNGPNLENQENIVDESKAPFLNHLIGQADENISKISLPLEEPIVIVGDASGSMEVAIKTSVIIAGILTKITSAKLVFFDDHSRDAPYLPENVEQVLDLALSTKADNATAPAASLYPFYKKKEIVKTFIIVTDEEENEQCEEFWFAELFDKYYKEVFPARLVFVSFLPQHSEGQMVRALKDKGYSPHQFKLDDHKPDLTKLDSLIALLSLETTDFDDEVLTTEQKIKLNGLCSVFSELNLK</sequence>
<proteinExistence type="predicted"/>
<gene>
    <name evidence="2" type="ORF">MGAL_10B031433</name>
</gene>
<protein>
    <submittedName>
        <fullName evidence="2">Uncharacterized protein</fullName>
    </submittedName>
</protein>
<evidence type="ECO:0000313" key="2">
    <source>
        <dbReference type="EMBL" id="VDI13740.1"/>
    </source>
</evidence>